<dbReference type="Gene3D" id="3.40.50.720">
    <property type="entry name" value="NAD(P)-binding Rossmann-like Domain"/>
    <property type="match status" value="1"/>
</dbReference>
<dbReference type="KEGG" id="mng:MNEG_6638"/>
<organism evidence="1 2">
    <name type="scientific">Monoraphidium neglectum</name>
    <dbReference type="NCBI Taxonomy" id="145388"/>
    <lineage>
        <taxon>Eukaryota</taxon>
        <taxon>Viridiplantae</taxon>
        <taxon>Chlorophyta</taxon>
        <taxon>core chlorophytes</taxon>
        <taxon>Chlorophyceae</taxon>
        <taxon>CS clade</taxon>
        <taxon>Sphaeropleales</taxon>
        <taxon>Selenastraceae</taxon>
        <taxon>Monoraphidium</taxon>
    </lineage>
</organism>
<reference evidence="1 2" key="1">
    <citation type="journal article" date="2013" name="BMC Genomics">
        <title>Reconstruction of the lipid metabolism for the microalga Monoraphidium neglectum from its genome sequence reveals characteristics suitable for biofuel production.</title>
        <authorList>
            <person name="Bogen C."/>
            <person name="Al-Dilaimi A."/>
            <person name="Albersmeier A."/>
            <person name="Wichmann J."/>
            <person name="Grundmann M."/>
            <person name="Rupp O."/>
            <person name="Lauersen K.J."/>
            <person name="Blifernez-Klassen O."/>
            <person name="Kalinowski J."/>
            <person name="Goesmann A."/>
            <person name="Mussgnug J.H."/>
            <person name="Kruse O."/>
        </authorList>
    </citation>
    <scope>NUCLEOTIDE SEQUENCE [LARGE SCALE GENOMIC DNA]</scope>
    <source>
        <strain evidence="1 2">SAG 48.87</strain>
    </source>
</reference>
<evidence type="ECO:0000313" key="2">
    <source>
        <dbReference type="Proteomes" id="UP000054498"/>
    </source>
</evidence>
<accession>A0A0D2ML87</accession>
<dbReference type="GeneID" id="25739514"/>
<dbReference type="STRING" id="145388.A0A0D2ML87"/>
<protein>
    <submittedName>
        <fullName evidence="1">Uncharacterized protein</fullName>
    </submittedName>
</protein>
<gene>
    <name evidence="1" type="ORF">MNEG_6638</name>
</gene>
<dbReference type="EMBL" id="KK101316">
    <property type="protein sequence ID" value="KIZ01327.1"/>
    <property type="molecule type" value="Genomic_DNA"/>
</dbReference>
<sequence length="137" mass="14207">MGTAAAAAFRDPSRFAGRNIPLAGDELTPLQMCEAFAAAQGGGPVKHSCPPAWLFWFLSKDLWRITRFLRNTGFKADRAACVADFPGLLTFREFLAATSWGDAGRAYEDGIEFASAAAAPAGPGGAAGAAAGVRAAK</sequence>
<dbReference type="OrthoDB" id="9997102at2759"/>
<evidence type="ECO:0000313" key="1">
    <source>
        <dbReference type="EMBL" id="KIZ01327.1"/>
    </source>
</evidence>
<dbReference type="InterPro" id="IPR036291">
    <property type="entry name" value="NAD(P)-bd_dom_sf"/>
</dbReference>
<dbReference type="Proteomes" id="UP000054498">
    <property type="component" value="Unassembled WGS sequence"/>
</dbReference>
<dbReference type="SUPFAM" id="SSF51735">
    <property type="entry name" value="NAD(P)-binding Rossmann-fold domains"/>
    <property type="match status" value="1"/>
</dbReference>
<dbReference type="AlphaFoldDB" id="A0A0D2ML87"/>
<proteinExistence type="predicted"/>
<keyword evidence="2" id="KW-1185">Reference proteome</keyword>
<name>A0A0D2ML87_9CHLO</name>
<dbReference type="Gene3D" id="3.90.25.10">
    <property type="entry name" value="UDP-galactose 4-epimerase, domain 1"/>
    <property type="match status" value="1"/>
</dbReference>
<dbReference type="RefSeq" id="XP_013900346.1">
    <property type="nucleotide sequence ID" value="XM_014044892.1"/>
</dbReference>